<gene>
    <name evidence="1" type="ORF">SAMN06272737_14614</name>
</gene>
<organism evidence="1 2">
    <name type="scientific">Blastococcus mobilis</name>
    <dbReference type="NCBI Taxonomy" id="1938746"/>
    <lineage>
        <taxon>Bacteria</taxon>
        <taxon>Bacillati</taxon>
        <taxon>Actinomycetota</taxon>
        <taxon>Actinomycetes</taxon>
        <taxon>Geodermatophilales</taxon>
        <taxon>Geodermatophilaceae</taxon>
        <taxon>Blastococcus</taxon>
    </lineage>
</organism>
<accession>A0A239AK84</accession>
<dbReference type="AlphaFoldDB" id="A0A239AK84"/>
<name>A0A239AK84_9ACTN</name>
<evidence type="ECO:0000313" key="2">
    <source>
        <dbReference type="Proteomes" id="UP000198403"/>
    </source>
</evidence>
<sequence>MTTEEGPWPPADRWIPMKGTGMGEMLLVPVPEDAFSRVLPDAARGGFPAMIVEAFWITEPVFHLLRVDGFTLDDAATDGVDERSVLGHERISLEQVLRYKYDLGGELGGTVELVDGRHLEVPVMLIDSYRHGGPQGYGRSGR</sequence>
<protein>
    <submittedName>
        <fullName evidence="1">Uncharacterized protein</fullName>
    </submittedName>
</protein>
<dbReference type="RefSeq" id="WP_141137629.1">
    <property type="nucleotide sequence ID" value="NZ_FZNO01000046.1"/>
</dbReference>
<dbReference type="EMBL" id="FZNO01000046">
    <property type="protein sequence ID" value="SNR95464.1"/>
    <property type="molecule type" value="Genomic_DNA"/>
</dbReference>
<evidence type="ECO:0000313" key="1">
    <source>
        <dbReference type="EMBL" id="SNR95464.1"/>
    </source>
</evidence>
<reference evidence="1 2" key="1">
    <citation type="submission" date="2017-06" db="EMBL/GenBank/DDBJ databases">
        <authorList>
            <person name="Kim H.J."/>
            <person name="Triplett B.A."/>
        </authorList>
    </citation>
    <scope>NUCLEOTIDE SEQUENCE [LARGE SCALE GENOMIC DNA]</scope>
    <source>
        <strain evidence="1 2">DSM 44272</strain>
    </source>
</reference>
<proteinExistence type="predicted"/>
<keyword evidence="2" id="KW-1185">Reference proteome</keyword>
<dbReference type="Proteomes" id="UP000198403">
    <property type="component" value="Unassembled WGS sequence"/>
</dbReference>